<gene>
    <name evidence="1" type="ORF">J2S05_003754</name>
</gene>
<comment type="caution">
    <text evidence="1">The sequence shown here is derived from an EMBL/GenBank/DDBJ whole genome shotgun (WGS) entry which is preliminary data.</text>
</comment>
<evidence type="ECO:0000313" key="1">
    <source>
        <dbReference type="EMBL" id="MDQ0208930.1"/>
    </source>
</evidence>
<proteinExistence type="predicted"/>
<dbReference type="RefSeq" id="WP_306985381.1">
    <property type="nucleotide sequence ID" value="NZ_JAUSUA010000007.1"/>
</dbReference>
<accession>A0ABT9YM30</accession>
<protein>
    <submittedName>
        <fullName evidence="1">Phage pi2 protein 07</fullName>
    </submittedName>
</protein>
<organism evidence="1 2">
    <name type="scientific">Alkalicoccobacillus murimartini</name>
    <dbReference type="NCBI Taxonomy" id="171685"/>
    <lineage>
        <taxon>Bacteria</taxon>
        <taxon>Bacillati</taxon>
        <taxon>Bacillota</taxon>
        <taxon>Bacilli</taxon>
        <taxon>Bacillales</taxon>
        <taxon>Bacillaceae</taxon>
        <taxon>Alkalicoccobacillus</taxon>
    </lineage>
</organism>
<sequence length="89" mass="11147">MIEVKIDEKEIKKIFLEEIEKHIKKIENETLFWDTDDLMKNTKMCWNTIQEKFFFDPRFPKRKVGRRWMFPAEKTKKFLLEWIDEQPNH</sequence>
<dbReference type="EMBL" id="JAUSUA010000007">
    <property type="protein sequence ID" value="MDQ0208930.1"/>
    <property type="molecule type" value="Genomic_DNA"/>
</dbReference>
<reference evidence="1 2" key="1">
    <citation type="submission" date="2023-07" db="EMBL/GenBank/DDBJ databases">
        <title>Genomic Encyclopedia of Type Strains, Phase IV (KMG-IV): sequencing the most valuable type-strain genomes for metagenomic binning, comparative biology and taxonomic classification.</title>
        <authorList>
            <person name="Goeker M."/>
        </authorList>
    </citation>
    <scope>NUCLEOTIDE SEQUENCE [LARGE SCALE GENOMIC DNA]</scope>
    <source>
        <strain evidence="1 2">DSM 19154</strain>
    </source>
</reference>
<name>A0ABT9YM30_9BACI</name>
<keyword evidence="2" id="KW-1185">Reference proteome</keyword>
<evidence type="ECO:0000313" key="2">
    <source>
        <dbReference type="Proteomes" id="UP001225034"/>
    </source>
</evidence>
<dbReference type="Proteomes" id="UP001225034">
    <property type="component" value="Unassembled WGS sequence"/>
</dbReference>